<feature type="region of interest" description="Disordered" evidence="7">
    <location>
        <begin position="181"/>
        <end position="202"/>
    </location>
</feature>
<keyword evidence="4 8" id="KW-0812">Transmembrane</keyword>
<keyword evidence="6 8" id="KW-0472">Membrane</keyword>
<evidence type="ECO:0000256" key="4">
    <source>
        <dbReference type="ARBA" id="ARBA00022692"/>
    </source>
</evidence>
<dbReference type="PANTHER" id="PTHR30489:SF0">
    <property type="entry name" value="LIPOPROTEIN-RELEASING SYSTEM TRANSMEMBRANE PROTEIN LOLE"/>
    <property type="match status" value="1"/>
</dbReference>
<sequence>MNSWSLAARNLLRNRRRSLATLLALAIGSIATLLFGGYARNIATSMETAYIRAGGHLQIQHRDYFVFGSSDPTAYGIKDYRRVMDAIRADDVLRERITVMSPTLQFSGVAGNFDQGLSKSVVGFGFVPKDVNAMRTWNEFDIPLDTPPIVLDDRHPDGAVIGMGVARLLQLCKALALTDCPQPSQPAGREAEADKPAPSAAKTALGADLAQLSDLEAGDGARAQNSRGTKAAPRIELLAGHANGTPNVASLAVLAAELQGFKELDDVAVMLSLDQAQRLIYGRSPPRATAIMVQLQHTDTMAAVQARLQALIDGLKLDQPLTVIDYQTLNPYFVQTLSLFDTIFTFIFALIGSIVLFTVSNTVNTAVVERTVEIGTLRAMGLRRQQVQNLFVMEGTLLGVVGAFGGLIASLLIAGLVNSLGLTWLPPGTSEPLPLVLRVWGETRMLAGATIGLILIAVVSAWWPSRRAARLNVVESLRHT</sequence>
<comment type="subcellular location">
    <subcellularLocation>
        <location evidence="1">Cell membrane</location>
        <topology evidence="1">Multi-pass membrane protein</topology>
    </subcellularLocation>
</comment>
<evidence type="ECO:0000256" key="3">
    <source>
        <dbReference type="ARBA" id="ARBA00022475"/>
    </source>
</evidence>
<comment type="similarity">
    <text evidence="2">Belongs to the ABC-4 integral membrane protein family. LolC/E subfamily.</text>
</comment>
<feature type="transmembrane region" description="Helical" evidence="8">
    <location>
        <begin position="343"/>
        <end position="368"/>
    </location>
</feature>
<accession>A0ABU9B5D4</accession>
<comment type="caution">
    <text evidence="10">The sequence shown here is derived from an EMBL/GenBank/DDBJ whole genome shotgun (WGS) entry which is preliminary data.</text>
</comment>
<organism evidence="10 11">
    <name type="scientific">Pseudaquabacterium rugosum</name>
    <dbReference type="NCBI Taxonomy" id="2984194"/>
    <lineage>
        <taxon>Bacteria</taxon>
        <taxon>Pseudomonadati</taxon>
        <taxon>Pseudomonadota</taxon>
        <taxon>Betaproteobacteria</taxon>
        <taxon>Burkholderiales</taxon>
        <taxon>Sphaerotilaceae</taxon>
        <taxon>Pseudaquabacterium</taxon>
    </lineage>
</organism>
<evidence type="ECO:0000256" key="7">
    <source>
        <dbReference type="SAM" id="MobiDB-lite"/>
    </source>
</evidence>
<dbReference type="PANTHER" id="PTHR30489">
    <property type="entry name" value="LIPOPROTEIN-RELEASING SYSTEM TRANSMEMBRANE PROTEIN LOLE"/>
    <property type="match status" value="1"/>
</dbReference>
<reference evidence="10 11" key="1">
    <citation type="submission" date="2024-04" db="EMBL/GenBank/DDBJ databases">
        <title>Novel species of the genus Ideonella isolated from streams.</title>
        <authorList>
            <person name="Lu H."/>
        </authorList>
    </citation>
    <scope>NUCLEOTIDE SEQUENCE [LARGE SCALE GENOMIC DNA]</scope>
    <source>
        <strain evidence="10 11">BYS139W</strain>
    </source>
</reference>
<dbReference type="EMBL" id="JBBUTF010000001">
    <property type="protein sequence ID" value="MEK8024389.1"/>
    <property type="molecule type" value="Genomic_DNA"/>
</dbReference>
<proteinExistence type="inferred from homology"/>
<feature type="transmembrane region" description="Helical" evidence="8">
    <location>
        <begin position="445"/>
        <end position="463"/>
    </location>
</feature>
<dbReference type="Pfam" id="PF02687">
    <property type="entry name" value="FtsX"/>
    <property type="match status" value="1"/>
</dbReference>
<evidence type="ECO:0000256" key="6">
    <source>
        <dbReference type="ARBA" id="ARBA00023136"/>
    </source>
</evidence>
<protein>
    <submittedName>
        <fullName evidence="10">FtsX-like permease family protein</fullName>
    </submittedName>
</protein>
<keyword evidence="5 8" id="KW-1133">Transmembrane helix</keyword>
<name>A0ABU9B5D4_9BURK</name>
<evidence type="ECO:0000313" key="11">
    <source>
        <dbReference type="Proteomes" id="UP001368500"/>
    </source>
</evidence>
<evidence type="ECO:0000256" key="1">
    <source>
        <dbReference type="ARBA" id="ARBA00004651"/>
    </source>
</evidence>
<feature type="transmembrane region" description="Helical" evidence="8">
    <location>
        <begin position="389"/>
        <end position="417"/>
    </location>
</feature>
<feature type="domain" description="ABC3 transporter permease C-terminal" evidence="9">
    <location>
        <begin position="346"/>
        <end position="472"/>
    </location>
</feature>
<dbReference type="InterPro" id="IPR003838">
    <property type="entry name" value="ABC3_permease_C"/>
</dbReference>
<evidence type="ECO:0000259" key="9">
    <source>
        <dbReference type="Pfam" id="PF02687"/>
    </source>
</evidence>
<evidence type="ECO:0000256" key="8">
    <source>
        <dbReference type="SAM" id="Phobius"/>
    </source>
</evidence>
<keyword evidence="3" id="KW-1003">Cell membrane</keyword>
<evidence type="ECO:0000313" key="10">
    <source>
        <dbReference type="EMBL" id="MEK8024389.1"/>
    </source>
</evidence>
<evidence type="ECO:0000256" key="5">
    <source>
        <dbReference type="ARBA" id="ARBA00022989"/>
    </source>
</evidence>
<dbReference type="InterPro" id="IPR051447">
    <property type="entry name" value="Lipoprotein-release_system"/>
</dbReference>
<keyword evidence="11" id="KW-1185">Reference proteome</keyword>
<dbReference type="RefSeq" id="WP_341372177.1">
    <property type="nucleotide sequence ID" value="NZ_JBBUTF010000001.1"/>
</dbReference>
<dbReference type="Proteomes" id="UP001368500">
    <property type="component" value="Unassembled WGS sequence"/>
</dbReference>
<evidence type="ECO:0000256" key="2">
    <source>
        <dbReference type="ARBA" id="ARBA00005236"/>
    </source>
</evidence>
<gene>
    <name evidence="10" type="ORF">AACH11_00205</name>
</gene>